<evidence type="ECO:0000313" key="8">
    <source>
        <dbReference type="EMBL" id="HHY25968.1"/>
    </source>
</evidence>
<dbReference type="InterPro" id="IPR023494">
    <property type="entry name" value="Cyt_c_bgen_Ccs1/CcsB/ResB"/>
</dbReference>
<evidence type="ECO:0000259" key="7">
    <source>
        <dbReference type="Pfam" id="PF05140"/>
    </source>
</evidence>
<dbReference type="Proteomes" id="UP000553059">
    <property type="component" value="Unassembled WGS sequence"/>
</dbReference>
<protein>
    <submittedName>
        <fullName evidence="8">Cytochrome c biogenesis protein ResB</fullName>
    </submittedName>
</protein>
<dbReference type="GO" id="GO:0016020">
    <property type="term" value="C:membrane"/>
    <property type="evidence" value="ECO:0007669"/>
    <property type="project" value="UniProtKB-SubCell"/>
</dbReference>
<dbReference type="AlphaFoldDB" id="A0A7C6Z2Z6"/>
<dbReference type="EMBL" id="DUTF01000096">
    <property type="protein sequence ID" value="HHY25968.1"/>
    <property type="molecule type" value="Genomic_DNA"/>
</dbReference>
<sequence length="452" mass="51030">MQQMKRLWAILTSMKLGVVLLVLFTGVSMIGTFVPQESFAPEQAAQISPLWQTLGVTHLYSSVLYRIIVALVVINLLSCTIKRIPKIVQMYRHIPEHKTVAQIQGAAIRTKIELTQSPDDFQRKLVTKLDSKHYRHDFQETSEEILGWADKNRLGVWGSVLVHSSFIILVMGVVLGHWGFMGYFMSAEGTHLKMQDIYLEKGTLQSDWEIEVHSAEEKFDAQGVRENWYTDISISQGGKELVHKTVSVNSPLTYEGVTFYQTFFEYGASFEATLRGEKTLFSLAEVGQSYFQATGTTLYLIIERLKMNDGHLTVDYQVLSPEREGPVQKGTIRQGEQISIQGVYDIVFTGPTNFTGLVVKKDPGVPLIWLGCGMLFLGLVLSFYLKPQTLWFALTTQGARKGYQGSLVITLWSRGGSEHAQELLEEFKAEMEKEPKPRRIRGLVEEVEGFEG</sequence>
<dbReference type="InterPro" id="IPR007816">
    <property type="entry name" value="ResB-like_domain"/>
</dbReference>
<feature type="transmembrane region" description="Helical" evidence="6">
    <location>
        <begin position="367"/>
        <end position="385"/>
    </location>
</feature>
<proteinExistence type="predicted"/>
<feature type="domain" description="ResB-like" evidence="7">
    <location>
        <begin position="14"/>
        <end position="342"/>
    </location>
</feature>
<organism evidence="8 9">
    <name type="scientific">Desulfitobacterium dehalogenans</name>
    <dbReference type="NCBI Taxonomy" id="36854"/>
    <lineage>
        <taxon>Bacteria</taxon>
        <taxon>Bacillati</taxon>
        <taxon>Bacillota</taxon>
        <taxon>Clostridia</taxon>
        <taxon>Eubacteriales</taxon>
        <taxon>Desulfitobacteriaceae</taxon>
        <taxon>Desulfitobacterium</taxon>
    </lineage>
</organism>
<feature type="transmembrane region" description="Helical" evidence="6">
    <location>
        <begin position="59"/>
        <end position="81"/>
    </location>
</feature>
<feature type="transmembrane region" description="Helical" evidence="6">
    <location>
        <begin position="160"/>
        <end position="185"/>
    </location>
</feature>
<evidence type="ECO:0000313" key="9">
    <source>
        <dbReference type="Proteomes" id="UP000553059"/>
    </source>
</evidence>
<evidence type="ECO:0000256" key="4">
    <source>
        <dbReference type="ARBA" id="ARBA00022989"/>
    </source>
</evidence>
<keyword evidence="3" id="KW-0201">Cytochrome c-type biogenesis</keyword>
<name>A0A7C6Z2Z6_9FIRM</name>
<evidence type="ECO:0000256" key="2">
    <source>
        <dbReference type="ARBA" id="ARBA00022692"/>
    </source>
</evidence>
<feature type="domain" description="ResB-like" evidence="7">
    <location>
        <begin position="345"/>
        <end position="402"/>
    </location>
</feature>
<accession>A0A7C6Z2Z6</accession>
<comment type="subcellular location">
    <subcellularLocation>
        <location evidence="1">Membrane</location>
        <topology evidence="1">Multi-pass membrane protein</topology>
    </subcellularLocation>
</comment>
<evidence type="ECO:0000256" key="3">
    <source>
        <dbReference type="ARBA" id="ARBA00022748"/>
    </source>
</evidence>
<comment type="caution">
    <text evidence="8">The sequence shown here is derived from an EMBL/GenBank/DDBJ whole genome shotgun (WGS) entry which is preliminary data.</text>
</comment>
<keyword evidence="5 6" id="KW-0472">Membrane</keyword>
<dbReference type="PANTHER" id="PTHR31566:SF0">
    <property type="entry name" value="CYTOCHROME C BIOGENESIS PROTEIN CCS1, CHLOROPLASTIC"/>
    <property type="match status" value="1"/>
</dbReference>
<evidence type="ECO:0000256" key="1">
    <source>
        <dbReference type="ARBA" id="ARBA00004141"/>
    </source>
</evidence>
<reference evidence="8 9" key="1">
    <citation type="journal article" date="2020" name="Biotechnol. Biofuels">
        <title>New insights from the biogas microbiome by comprehensive genome-resolved metagenomics of nearly 1600 species originating from multiple anaerobic digesters.</title>
        <authorList>
            <person name="Campanaro S."/>
            <person name="Treu L."/>
            <person name="Rodriguez-R L.M."/>
            <person name="Kovalovszki A."/>
            <person name="Ziels R.M."/>
            <person name="Maus I."/>
            <person name="Zhu X."/>
            <person name="Kougias P.G."/>
            <person name="Basile A."/>
            <person name="Luo G."/>
            <person name="Schluter A."/>
            <person name="Konstantinidis K.T."/>
            <person name="Angelidaki I."/>
        </authorList>
    </citation>
    <scope>NUCLEOTIDE SEQUENCE [LARGE SCALE GENOMIC DNA]</scope>
    <source>
        <strain evidence="8">AS05jafATM_4</strain>
    </source>
</reference>
<evidence type="ECO:0000256" key="5">
    <source>
        <dbReference type="ARBA" id="ARBA00023136"/>
    </source>
</evidence>
<keyword evidence="4 6" id="KW-1133">Transmembrane helix</keyword>
<dbReference type="GO" id="GO:0017004">
    <property type="term" value="P:cytochrome complex assembly"/>
    <property type="evidence" value="ECO:0007669"/>
    <property type="project" value="UniProtKB-KW"/>
</dbReference>
<dbReference type="PANTHER" id="PTHR31566">
    <property type="entry name" value="CYTOCHROME C BIOGENESIS PROTEIN CCS1, CHLOROPLASTIC"/>
    <property type="match status" value="1"/>
</dbReference>
<gene>
    <name evidence="8" type="ORF">GX523_04300</name>
</gene>
<evidence type="ECO:0000256" key="6">
    <source>
        <dbReference type="SAM" id="Phobius"/>
    </source>
</evidence>
<keyword evidence="2 6" id="KW-0812">Transmembrane</keyword>
<dbReference type="Pfam" id="PF05140">
    <property type="entry name" value="ResB"/>
    <property type="match status" value="2"/>
</dbReference>